<evidence type="ECO:0000256" key="6">
    <source>
        <dbReference type="ARBA" id="ARBA00022960"/>
    </source>
</evidence>
<evidence type="ECO:0000256" key="1">
    <source>
        <dbReference type="ARBA" id="ARBA00004496"/>
    </source>
</evidence>
<dbReference type="CDD" id="cd01555">
    <property type="entry name" value="UdpNAET"/>
    <property type="match status" value="1"/>
</dbReference>
<dbReference type="Proteomes" id="UP001152172">
    <property type="component" value="Unassembled WGS sequence"/>
</dbReference>
<comment type="caution">
    <text evidence="13">Lacks conserved residue(s) required for the propagation of feature annotation.</text>
</comment>
<dbReference type="HAMAP" id="MF_00111">
    <property type="entry name" value="MurA"/>
    <property type="match status" value="1"/>
</dbReference>
<evidence type="ECO:0000256" key="2">
    <source>
        <dbReference type="ARBA" id="ARBA00004752"/>
    </source>
</evidence>
<accession>A0A9X3L642</accession>
<evidence type="ECO:0000256" key="11">
    <source>
        <dbReference type="ARBA" id="ARBA00038367"/>
    </source>
</evidence>
<evidence type="ECO:0000259" key="14">
    <source>
        <dbReference type="Pfam" id="PF00275"/>
    </source>
</evidence>
<dbReference type="GO" id="GO:0005737">
    <property type="term" value="C:cytoplasm"/>
    <property type="evidence" value="ECO:0007669"/>
    <property type="project" value="UniProtKB-SubCell"/>
</dbReference>
<reference evidence="15" key="1">
    <citation type="submission" date="2022-05" db="EMBL/GenBank/DDBJ databases">
        <authorList>
            <person name="Colautti A."/>
            <person name="Iacumin L."/>
        </authorList>
    </citation>
    <scope>NUCLEOTIDE SEQUENCE</scope>
    <source>
        <strain evidence="15">DSM 30747</strain>
    </source>
</reference>
<evidence type="ECO:0000313" key="16">
    <source>
        <dbReference type="Proteomes" id="UP001152172"/>
    </source>
</evidence>
<dbReference type="InterPro" id="IPR036968">
    <property type="entry name" value="Enolpyruvate_Tfrase_sf"/>
</dbReference>
<keyword evidence="9 13" id="KW-0961">Cell wall biogenesis/degradation</keyword>
<organism evidence="15 16">
    <name type="scientific">Psychrobacillus psychrodurans</name>
    <dbReference type="NCBI Taxonomy" id="126157"/>
    <lineage>
        <taxon>Bacteria</taxon>
        <taxon>Bacillati</taxon>
        <taxon>Bacillota</taxon>
        <taxon>Bacilli</taxon>
        <taxon>Bacillales</taxon>
        <taxon>Bacillaceae</taxon>
        <taxon>Psychrobacillus</taxon>
    </lineage>
</organism>
<keyword evidence="5 13" id="KW-0808">Transferase</keyword>
<protein>
    <recommendedName>
        <fullName evidence="13">UDP-N-acetylglucosamine 1-carboxyvinyltransferase</fullName>
        <ecNumber evidence="13">2.5.1.7</ecNumber>
    </recommendedName>
    <alternativeName>
        <fullName evidence="13">Enoylpyruvate transferase</fullName>
    </alternativeName>
    <alternativeName>
        <fullName evidence="13">UDP-N-acetylglucosamine enolpyruvyl transferase</fullName>
        <shortName evidence="13">EPT</shortName>
    </alternativeName>
</protein>
<feature type="binding site" evidence="13">
    <location>
        <position position="304"/>
    </location>
    <ligand>
        <name>UDP-N-acetyl-alpha-D-glucosamine</name>
        <dbReference type="ChEBI" id="CHEBI:57705"/>
    </ligand>
</feature>
<evidence type="ECO:0000256" key="7">
    <source>
        <dbReference type="ARBA" id="ARBA00022984"/>
    </source>
</evidence>
<dbReference type="FunFam" id="3.65.10.10:FF:000001">
    <property type="entry name" value="UDP-N-acetylglucosamine 1-carboxyvinyltransferase"/>
    <property type="match status" value="1"/>
</dbReference>
<feature type="active site" description="Proton donor" evidence="13">
    <location>
        <position position="116"/>
    </location>
</feature>
<feature type="modified residue" description="2-(S-cysteinyl)pyruvic acid O-phosphothioketal" evidence="13">
    <location>
        <position position="116"/>
    </location>
</feature>
<keyword evidence="3 13" id="KW-0963">Cytoplasm</keyword>
<keyword evidence="16" id="KW-1185">Reference proteome</keyword>
<feature type="binding site" evidence="13">
    <location>
        <position position="92"/>
    </location>
    <ligand>
        <name>UDP-N-acetyl-alpha-D-glucosamine</name>
        <dbReference type="ChEBI" id="CHEBI:57705"/>
    </ligand>
</feature>
<comment type="pathway">
    <text evidence="2 13">Cell wall biogenesis; peptidoglycan biosynthesis.</text>
</comment>
<comment type="catalytic activity">
    <reaction evidence="12 13">
        <text>phosphoenolpyruvate + UDP-N-acetyl-alpha-D-glucosamine = UDP-N-acetyl-3-O-(1-carboxyvinyl)-alpha-D-glucosamine + phosphate</text>
        <dbReference type="Rhea" id="RHEA:18681"/>
        <dbReference type="ChEBI" id="CHEBI:43474"/>
        <dbReference type="ChEBI" id="CHEBI:57705"/>
        <dbReference type="ChEBI" id="CHEBI:58702"/>
        <dbReference type="ChEBI" id="CHEBI:68483"/>
        <dbReference type="EC" id="2.5.1.7"/>
    </reaction>
</comment>
<keyword evidence="6 13" id="KW-0133">Cell shape</keyword>
<comment type="similarity">
    <text evidence="11 13">Belongs to the EPSP synthase family. MurA subfamily.</text>
</comment>
<dbReference type="PANTHER" id="PTHR43783:SF2">
    <property type="entry name" value="UDP-N-ACETYLGLUCOSAMINE 1-CARBOXYVINYLTRANSFERASE 2"/>
    <property type="match status" value="1"/>
</dbReference>
<dbReference type="InterPro" id="IPR001986">
    <property type="entry name" value="Enolpyruvate_Tfrase_dom"/>
</dbReference>
<name>A0A9X3L642_9BACI</name>
<keyword evidence="7 13" id="KW-0573">Peptidoglycan synthesis</keyword>
<sequence>MEVYKIKGGQRLQGTIKVSGAKNSAVALIPASLLANSPVTIEGLPEILDVWTLKEILEEVGAKVTFENGTMTIDPTNVEDMPLPNGNIKKLRASYYLMGAMLGRFKKAAIGLPGGCHLGPRPIDQHIKGFEALGASVSNEHGAIYLRAQNLVGAKIYLDVVSVGATINIMLAAVKAKGRTIIENAAKEPEIIDVATLLSNMGANIKGAGTNVIRIDGVEELHGTKHTIIPDRIEAGTFMIMAAVAGDGVTIDNVIPFHVEALTAKLREMGVKVEEYEEKIVIPKVEEMLPVDVKTLVYPGFPTDLQQPFSVLMTQATGTSVITDTIYSARFKQIDELRRMNANGRVDGRTAIITGPVSLEAATVRASDLRAGAALVLAGLIADGETEIQDIFHIERGYSSLVDKLQGLGADIRRVEIKEIEVNTD</sequence>
<dbReference type="GO" id="GO:0008760">
    <property type="term" value="F:UDP-N-acetylglucosamine 1-carboxyvinyltransferase activity"/>
    <property type="evidence" value="ECO:0007669"/>
    <property type="project" value="UniProtKB-UniRule"/>
</dbReference>
<dbReference type="InterPro" id="IPR005750">
    <property type="entry name" value="UDP_GlcNAc_COvinyl_MurA"/>
</dbReference>
<dbReference type="RefSeq" id="WP_269920749.1">
    <property type="nucleotide sequence ID" value="NZ_JAMKBI010000001.1"/>
</dbReference>
<feature type="binding site" evidence="13">
    <location>
        <begin position="22"/>
        <end position="23"/>
    </location>
    <ligand>
        <name>phosphoenolpyruvate</name>
        <dbReference type="ChEBI" id="CHEBI:58702"/>
    </ligand>
</feature>
<keyword evidence="8 13" id="KW-0131">Cell cycle</keyword>
<comment type="caution">
    <text evidence="15">The sequence shown here is derived from an EMBL/GenBank/DDBJ whole genome shotgun (WGS) entry which is preliminary data.</text>
</comment>
<evidence type="ECO:0000256" key="5">
    <source>
        <dbReference type="ARBA" id="ARBA00022679"/>
    </source>
</evidence>
<dbReference type="Gene3D" id="3.65.10.10">
    <property type="entry name" value="Enolpyruvate transferase domain"/>
    <property type="match status" value="2"/>
</dbReference>
<dbReference type="PANTHER" id="PTHR43783">
    <property type="entry name" value="UDP-N-ACETYLGLUCOSAMINE 1-CARBOXYVINYLTRANSFERASE"/>
    <property type="match status" value="1"/>
</dbReference>
<keyword evidence="10 13" id="KW-0670">Pyruvate</keyword>
<keyword evidence="4 13" id="KW-0132">Cell division</keyword>
<dbReference type="NCBIfam" id="TIGR01072">
    <property type="entry name" value="murA"/>
    <property type="match status" value="1"/>
</dbReference>
<dbReference type="SUPFAM" id="SSF55205">
    <property type="entry name" value="EPT/RTPC-like"/>
    <property type="match status" value="1"/>
</dbReference>
<dbReference type="InterPro" id="IPR050068">
    <property type="entry name" value="MurA_subfamily"/>
</dbReference>
<dbReference type="AlphaFoldDB" id="A0A9X3L642"/>
<dbReference type="GO" id="GO:0009252">
    <property type="term" value="P:peptidoglycan biosynthetic process"/>
    <property type="evidence" value="ECO:0007669"/>
    <property type="project" value="UniProtKB-UniRule"/>
</dbReference>
<comment type="function">
    <text evidence="13">Cell wall formation. Adds enolpyruvyl to UDP-N-acetylglucosamine.</text>
</comment>
<dbReference type="NCBIfam" id="NF006873">
    <property type="entry name" value="PRK09369.1"/>
    <property type="match status" value="1"/>
</dbReference>
<evidence type="ECO:0000256" key="9">
    <source>
        <dbReference type="ARBA" id="ARBA00023316"/>
    </source>
</evidence>
<feature type="domain" description="Enolpyruvate transferase" evidence="14">
    <location>
        <begin position="7"/>
        <end position="405"/>
    </location>
</feature>
<comment type="subcellular location">
    <subcellularLocation>
        <location evidence="1 13">Cytoplasm</location>
    </subcellularLocation>
</comment>
<evidence type="ECO:0000313" key="15">
    <source>
        <dbReference type="EMBL" id="MCZ8532103.1"/>
    </source>
</evidence>
<evidence type="ECO:0000256" key="3">
    <source>
        <dbReference type="ARBA" id="ARBA00022490"/>
    </source>
</evidence>
<dbReference type="GO" id="GO:0008360">
    <property type="term" value="P:regulation of cell shape"/>
    <property type="evidence" value="ECO:0007669"/>
    <property type="project" value="UniProtKB-KW"/>
</dbReference>
<evidence type="ECO:0000256" key="4">
    <source>
        <dbReference type="ARBA" id="ARBA00022618"/>
    </source>
</evidence>
<evidence type="ECO:0000256" key="13">
    <source>
        <dbReference type="HAMAP-Rule" id="MF_00111"/>
    </source>
</evidence>
<dbReference type="GO" id="GO:0051301">
    <property type="term" value="P:cell division"/>
    <property type="evidence" value="ECO:0007669"/>
    <property type="project" value="UniProtKB-KW"/>
</dbReference>
<proteinExistence type="inferred from homology"/>
<dbReference type="EC" id="2.5.1.7" evidence="13"/>
<dbReference type="GO" id="GO:0019277">
    <property type="term" value="P:UDP-N-acetylgalactosamine biosynthetic process"/>
    <property type="evidence" value="ECO:0007669"/>
    <property type="project" value="InterPro"/>
</dbReference>
<feature type="binding site" evidence="13">
    <location>
        <position position="326"/>
    </location>
    <ligand>
        <name>UDP-N-acetyl-alpha-D-glucosamine</name>
        <dbReference type="ChEBI" id="CHEBI:57705"/>
    </ligand>
</feature>
<evidence type="ECO:0000256" key="8">
    <source>
        <dbReference type="ARBA" id="ARBA00023306"/>
    </source>
</evidence>
<gene>
    <name evidence="13" type="primary">murA</name>
    <name evidence="15" type="ORF">M9R61_01920</name>
</gene>
<dbReference type="EMBL" id="JAMKBI010000001">
    <property type="protein sequence ID" value="MCZ8532103.1"/>
    <property type="molecule type" value="Genomic_DNA"/>
</dbReference>
<feature type="binding site" evidence="13">
    <location>
        <begin position="121"/>
        <end position="125"/>
    </location>
    <ligand>
        <name>UDP-N-acetyl-alpha-D-glucosamine</name>
        <dbReference type="ChEBI" id="CHEBI:57705"/>
    </ligand>
</feature>
<evidence type="ECO:0000256" key="10">
    <source>
        <dbReference type="ARBA" id="ARBA00023317"/>
    </source>
</evidence>
<dbReference type="NCBIfam" id="NF009470">
    <property type="entry name" value="PRK12830.1"/>
    <property type="match status" value="1"/>
</dbReference>
<dbReference type="Pfam" id="PF00275">
    <property type="entry name" value="EPSP_synthase"/>
    <property type="match status" value="1"/>
</dbReference>
<dbReference type="InterPro" id="IPR013792">
    <property type="entry name" value="RNA3'P_cycl/enolpyr_Trfase_a/b"/>
</dbReference>
<dbReference type="GO" id="GO:0071555">
    <property type="term" value="P:cell wall organization"/>
    <property type="evidence" value="ECO:0007669"/>
    <property type="project" value="UniProtKB-KW"/>
</dbReference>
<evidence type="ECO:0000256" key="12">
    <source>
        <dbReference type="ARBA" id="ARBA00047527"/>
    </source>
</evidence>